<dbReference type="GO" id="GO:0004401">
    <property type="term" value="F:histidinol-phosphatase activity"/>
    <property type="evidence" value="ECO:0007669"/>
    <property type="project" value="UniProtKB-UniRule"/>
</dbReference>
<accession>A0A0R2FBX7</accession>
<keyword evidence="5 8" id="KW-0378">Hydrolase</keyword>
<dbReference type="STRING" id="1423730.FC75_GL002047"/>
<keyword evidence="4 8" id="KW-0028">Amino-acid biosynthesis</keyword>
<gene>
    <name evidence="10" type="ORF">FC75_GL002047</name>
</gene>
<evidence type="ECO:0000256" key="8">
    <source>
        <dbReference type="RuleBase" id="RU366003"/>
    </source>
</evidence>
<dbReference type="EMBL" id="AYZJ01000002">
    <property type="protein sequence ID" value="KRN25912.1"/>
    <property type="molecule type" value="Genomic_DNA"/>
</dbReference>
<dbReference type="EC" id="3.1.3.15" evidence="3 8"/>
<evidence type="ECO:0000313" key="10">
    <source>
        <dbReference type="EMBL" id="KRN25912.1"/>
    </source>
</evidence>
<dbReference type="Proteomes" id="UP000050865">
    <property type="component" value="Unassembled WGS sequence"/>
</dbReference>
<comment type="pathway">
    <text evidence="1 8">Amino-acid biosynthesis; L-histidine biosynthesis; L-histidine from 5-phospho-alpha-D-ribose 1-diphosphate: step 8/9.</text>
</comment>
<dbReference type="NCBIfam" id="NF005597">
    <property type="entry name" value="PRK07329.1"/>
    <property type="match status" value="1"/>
</dbReference>
<dbReference type="PATRIC" id="fig|1423730.4.peg.2129"/>
<evidence type="ECO:0000256" key="6">
    <source>
        <dbReference type="ARBA" id="ARBA00023102"/>
    </source>
</evidence>
<dbReference type="InterPro" id="IPR010140">
    <property type="entry name" value="Histidinol_P_phosphatase_HisJ"/>
</dbReference>
<evidence type="ECO:0000256" key="5">
    <source>
        <dbReference type="ARBA" id="ARBA00022801"/>
    </source>
</evidence>
<evidence type="ECO:0000256" key="4">
    <source>
        <dbReference type="ARBA" id="ARBA00022605"/>
    </source>
</evidence>
<dbReference type="RefSeq" id="WP_054661880.1">
    <property type="nucleotide sequence ID" value="NZ_AYZJ01000002.1"/>
</dbReference>
<comment type="similarity">
    <text evidence="2 8">Belongs to the PHP hydrolase family. HisK subfamily.</text>
</comment>
<protein>
    <recommendedName>
        <fullName evidence="3 8">Histidinol-phosphatase</fullName>
        <shortName evidence="8">HolPase</shortName>
        <ecNumber evidence="3 8">3.1.3.15</ecNumber>
    </recommendedName>
</protein>
<evidence type="ECO:0000259" key="9">
    <source>
        <dbReference type="Pfam" id="PF02811"/>
    </source>
</evidence>
<dbReference type="PANTHER" id="PTHR21039">
    <property type="entry name" value="HISTIDINOL PHOSPHATASE-RELATED"/>
    <property type="match status" value="1"/>
</dbReference>
<dbReference type="InterPro" id="IPR016195">
    <property type="entry name" value="Pol/histidinol_Pase-like"/>
</dbReference>
<dbReference type="UniPathway" id="UPA00031">
    <property type="reaction ID" value="UER00013"/>
</dbReference>
<dbReference type="PANTHER" id="PTHR21039:SF0">
    <property type="entry name" value="HISTIDINOL-PHOSPHATASE"/>
    <property type="match status" value="1"/>
</dbReference>
<keyword evidence="11" id="KW-1185">Reference proteome</keyword>
<dbReference type="SUPFAM" id="SSF89550">
    <property type="entry name" value="PHP domain-like"/>
    <property type="match status" value="1"/>
</dbReference>
<reference evidence="10 11" key="1">
    <citation type="journal article" date="2015" name="Genome Announc.">
        <title>Expanding the biotechnology potential of lactobacilli through comparative genomics of 213 strains and associated genera.</title>
        <authorList>
            <person name="Sun Z."/>
            <person name="Harris H.M."/>
            <person name="McCann A."/>
            <person name="Guo C."/>
            <person name="Argimon S."/>
            <person name="Zhang W."/>
            <person name="Yang X."/>
            <person name="Jeffery I.B."/>
            <person name="Cooney J.C."/>
            <person name="Kagawa T.F."/>
            <person name="Liu W."/>
            <person name="Song Y."/>
            <person name="Salvetti E."/>
            <person name="Wrobel A."/>
            <person name="Rasinkangas P."/>
            <person name="Parkhill J."/>
            <person name="Rea M.C."/>
            <person name="O'Sullivan O."/>
            <person name="Ritari J."/>
            <person name="Douillard F.P."/>
            <person name="Paul Ross R."/>
            <person name="Yang R."/>
            <person name="Briner A.E."/>
            <person name="Felis G.E."/>
            <person name="de Vos W.M."/>
            <person name="Barrangou R."/>
            <person name="Klaenhammer T.R."/>
            <person name="Caufield P.W."/>
            <person name="Cui Y."/>
            <person name="Zhang H."/>
            <person name="O'Toole P.W."/>
        </authorList>
    </citation>
    <scope>NUCLEOTIDE SEQUENCE [LARGE SCALE GENOMIC DNA]</scope>
    <source>
        <strain evidence="10 11">DSM 22697</strain>
    </source>
</reference>
<dbReference type="InterPro" id="IPR004013">
    <property type="entry name" value="PHP_dom"/>
</dbReference>
<comment type="catalytic activity">
    <reaction evidence="7 8">
        <text>L-histidinol phosphate + H2O = L-histidinol + phosphate</text>
        <dbReference type="Rhea" id="RHEA:14465"/>
        <dbReference type="ChEBI" id="CHEBI:15377"/>
        <dbReference type="ChEBI" id="CHEBI:43474"/>
        <dbReference type="ChEBI" id="CHEBI:57699"/>
        <dbReference type="ChEBI" id="CHEBI:57980"/>
        <dbReference type="EC" id="3.1.3.15"/>
    </reaction>
</comment>
<evidence type="ECO:0000256" key="2">
    <source>
        <dbReference type="ARBA" id="ARBA00009152"/>
    </source>
</evidence>
<sequence length="258" mass="29631">MEYDQHVHTYFSFDSQAQFEDYLRKTSQPFITTEHLELSNPDDNGGDDAPDQAAYTAKLQELKRRYPNRLLRGIECGYFAPRQADLQRYLQAQDFDLVLLSFHHDGQYDYQDPHFKQVDLKRHVQTYYDRMLAGLKAAPFGDVLAHFDYGLRILDVTPAQLEAWAKPQLQAILALIVKRQLAFEVNTKSMYQWGNAELYELVLPWYREAGGALVTLGSDAHTADKFLTGFAEAKALIRSAGFSQLAMYQGHQPHLTTF</sequence>
<dbReference type="Gene3D" id="3.20.20.140">
    <property type="entry name" value="Metal-dependent hydrolases"/>
    <property type="match status" value="1"/>
</dbReference>
<evidence type="ECO:0000313" key="11">
    <source>
        <dbReference type="Proteomes" id="UP000050865"/>
    </source>
</evidence>
<evidence type="ECO:0000256" key="3">
    <source>
        <dbReference type="ARBA" id="ARBA00013085"/>
    </source>
</evidence>
<organism evidence="10 11">
    <name type="scientific">Lacticaseibacillus camelliae DSM 22697 = JCM 13995</name>
    <dbReference type="NCBI Taxonomy" id="1423730"/>
    <lineage>
        <taxon>Bacteria</taxon>
        <taxon>Bacillati</taxon>
        <taxon>Bacillota</taxon>
        <taxon>Bacilli</taxon>
        <taxon>Lactobacillales</taxon>
        <taxon>Lactobacillaceae</taxon>
        <taxon>Lacticaseibacillus</taxon>
    </lineage>
</organism>
<dbReference type="Pfam" id="PF02811">
    <property type="entry name" value="PHP"/>
    <property type="match status" value="1"/>
</dbReference>
<keyword evidence="6 8" id="KW-0368">Histidine biosynthesis</keyword>
<dbReference type="AlphaFoldDB" id="A0A0R2FBX7"/>
<dbReference type="OrthoDB" id="9775255at2"/>
<proteinExistence type="inferred from homology"/>
<evidence type="ECO:0000256" key="7">
    <source>
        <dbReference type="ARBA" id="ARBA00049158"/>
    </source>
</evidence>
<dbReference type="GO" id="GO:0000105">
    <property type="term" value="P:L-histidine biosynthetic process"/>
    <property type="evidence" value="ECO:0007669"/>
    <property type="project" value="UniProtKB-UniRule"/>
</dbReference>
<feature type="domain" description="PHP" evidence="9">
    <location>
        <begin position="4"/>
        <end position="187"/>
    </location>
</feature>
<name>A0A0R2FBX7_9LACO</name>
<evidence type="ECO:0000256" key="1">
    <source>
        <dbReference type="ARBA" id="ARBA00004970"/>
    </source>
</evidence>
<comment type="caution">
    <text evidence="10">The sequence shown here is derived from an EMBL/GenBank/DDBJ whole genome shotgun (WGS) entry which is preliminary data.</text>
</comment>
<dbReference type="GO" id="GO:0005737">
    <property type="term" value="C:cytoplasm"/>
    <property type="evidence" value="ECO:0007669"/>
    <property type="project" value="TreeGrafter"/>
</dbReference>